<organism evidence="4 5">
    <name type="scientific">Fuerstiella marisgermanici</name>
    <dbReference type="NCBI Taxonomy" id="1891926"/>
    <lineage>
        <taxon>Bacteria</taxon>
        <taxon>Pseudomonadati</taxon>
        <taxon>Planctomycetota</taxon>
        <taxon>Planctomycetia</taxon>
        <taxon>Planctomycetales</taxon>
        <taxon>Planctomycetaceae</taxon>
        <taxon>Fuerstiella</taxon>
    </lineage>
</organism>
<feature type="signal peptide" evidence="1">
    <location>
        <begin position="1"/>
        <end position="31"/>
    </location>
</feature>
<dbReference type="AlphaFoldDB" id="A0A1P8WAR0"/>
<feature type="domain" description="Vanadium-dependent haloperoxidase NapH1-like second helical-bundle" evidence="3">
    <location>
        <begin position="361"/>
        <end position="530"/>
    </location>
</feature>
<dbReference type="SUPFAM" id="SSF48317">
    <property type="entry name" value="Acid phosphatase/Vanadium-dependent haloperoxidase"/>
    <property type="match status" value="1"/>
</dbReference>
<dbReference type="InterPro" id="IPR036938">
    <property type="entry name" value="PAP2/HPO_sf"/>
</dbReference>
<accession>A0A1P8WAR0</accession>
<dbReference type="OrthoDB" id="7793240at2"/>
<keyword evidence="5" id="KW-1185">Reference proteome</keyword>
<dbReference type="PANTHER" id="PTHR34599">
    <property type="entry name" value="PEROXIDASE-RELATED"/>
    <property type="match status" value="1"/>
</dbReference>
<dbReference type="RefSeq" id="WP_077022939.1">
    <property type="nucleotide sequence ID" value="NZ_CP017641.1"/>
</dbReference>
<sequence precursor="true">MFVPSSIHISRAVALVMVLVLQALLPCHSTAQTNTDSNVVSFANHPLAEMEMNPDQMHYLVGTKDGSPVYPDYPEASAAYKWLEIMQEVAATDVEKVTRLAMPTIIARQMAISMTAMYDAWAAYDDKAVGTRLGGTLRRPPAERTLANKEEAIAYAIHGAMLYAFPQPELQAMIHDEMEKMGYEPTNDSRDVTTPAGIGNTVADALIAYYEKDGANQAGDWPGGDGKPYADWTGYECANTADVCNDPSRWQPKWFVLPNGKRFAPGGLTPQWGKVKTIAIESGDQFRPGPPPGLDDPRMKAEVDEVIRYNASLTPRQKAIVEFMRDGPRSTGQSGHWMRFAADVSRRDKHDLDQDVKMYFAVAGVCHDTFVACWDAKYEYDSPRPQALVKYYYKGQMIPGWKGYGEGVGMIPAEEWKPYSPYYFVCPPFPSYPSGHSTVSAGASTILKLFTGDDYFGFCAPRVPGSITHEPMDEVVLLELPSFSAVAEMAGISRVMGGYHPQADNIAALELGRKVANFSWPVYQSYFDGTAKIKPLADRGLTRKVMKK</sequence>
<dbReference type="InterPro" id="IPR052559">
    <property type="entry name" value="V-haloperoxidase"/>
</dbReference>
<feature type="domain" description="DUF6851" evidence="2">
    <location>
        <begin position="113"/>
        <end position="252"/>
    </location>
</feature>
<dbReference type="KEGG" id="fmr:Fuma_00715"/>
<protein>
    <submittedName>
        <fullName evidence="4">PAP2 superfamily protein</fullName>
    </submittedName>
</protein>
<dbReference type="Gene3D" id="1.10.606.20">
    <property type="match status" value="1"/>
</dbReference>
<dbReference type="Proteomes" id="UP000187735">
    <property type="component" value="Chromosome"/>
</dbReference>
<dbReference type="Pfam" id="PF21167">
    <property type="entry name" value="DUF6851"/>
    <property type="match status" value="1"/>
</dbReference>
<keyword evidence="1" id="KW-0732">Signal</keyword>
<dbReference type="Pfam" id="PF22778">
    <property type="entry name" value="VCPO_2nd"/>
    <property type="match status" value="1"/>
</dbReference>
<proteinExistence type="predicted"/>
<evidence type="ECO:0000256" key="1">
    <source>
        <dbReference type="SAM" id="SignalP"/>
    </source>
</evidence>
<evidence type="ECO:0000259" key="2">
    <source>
        <dbReference type="Pfam" id="PF21167"/>
    </source>
</evidence>
<evidence type="ECO:0000313" key="4">
    <source>
        <dbReference type="EMBL" id="APZ91129.1"/>
    </source>
</evidence>
<dbReference type="STRING" id="1891926.Fuma_00715"/>
<dbReference type="PANTHER" id="PTHR34599:SF2">
    <property type="entry name" value="TRAF-TYPE DOMAIN-CONTAINING PROTEIN"/>
    <property type="match status" value="1"/>
</dbReference>
<evidence type="ECO:0000259" key="3">
    <source>
        <dbReference type="Pfam" id="PF22778"/>
    </source>
</evidence>
<dbReference type="CDD" id="cd03398">
    <property type="entry name" value="PAP2_haloperoxidase"/>
    <property type="match status" value="1"/>
</dbReference>
<name>A0A1P8WAR0_9PLAN</name>
<reference evidence="4 5" key="1">
    <citation type="journal article" date="2016" name="Front. Microbiol.">
        <title>Fuerstia marisgermanicae gen. nov., sp. nov., an Unusual Member of the Phylum Planctomycetes from the German Wadden Sea.</title>
        <authorList>
            <person name="Kohn T."/>
            <person name="Heuer A."/>
            <person name="Jogler M."/>
            <person name="Vollmers J."/>
            <person name="Boedeker C."/>
            <person name="Bunk B."/>
            <person name="Rast P."/>
            <person name="Borchert D."/>
            <person name="Glockner I."/>
            <person name="Freese H.M."/>
            <person name="Klenk H.P."/>
            <person name="Overmann J."/>
            <person name="Kaster A.K."/>
            <person name="Rohde M."/>
            <person name="Wiegand S."/>
            <person name="Jogler C."/>
        </authorList>
    </citation>
    <scope>NUCLEOTIDE SEQUENCE [LARGE SCALE GENOMIC DNA]</scope>
    <source>
        <strain evidence="4 5">NH11</strain>
    </source>
</reference>
<evidence type="ECO:0000313" key="5">
    <source>
        <dbReference type="Proteomes" id="UP000187735"/>
    </source>
</evidence>
<dbReference type="InterPro" id="IPR055161">
    <property type="entry name" value="NapH1-like_2nd"/>
</dbReference>
<feature type="chain" id="PRO_5012569028" evidence="1">
    <location>
        <begin position="32"/>
        <end position="548"/>
    </location>
</feature>
<dbReference type="InterPro" id="IPR049283">
    <property type="entry name" value="DUF6851"/>
</dbReference>
<dbReference type="EMBL" id="CP017641">
    <property type="protein sequence ID" value="APZ91129.1"/>
    <property type="molecule type" value="Genomic_DNA"/>
</dbReference>
<gene>
    <name evidence="4" type="ORF">Fuma_00715</name>
</gene>